<dbReference type="InterPro" id="IPR039518">
    <property type="entry name" value="WhiA_LAGLIDADG_dom"/>
</dbReference>
<evidence type="ECO:0000313" key="11">
    <source>
        <dbReference type="Proteomes" id="UP000587800"/>
    </source>
</evidence>
<dbReference type="EMBL" id="JAASTW010000004">
    <property type="protein sequence ID" value="MBC1488243.1"/>
    <property type="molecule type" value="Genomic_DNA"/>
</dbReference>
<dbReference type="Pfam" id="PF02650">
    <property type="entry name" value="HTH_WhiA"/>
    <property type="match status" value="1"/>
</dbReference>
<dbReference type="InterPro" id="IPR027434">
    <property type="entry name" value="Homing_endonucl"/>
</dbReference>
<dbReference type="Proteomes" id="UP000561617">
    <property type="component" value="Unassembled WGS sequence"/>
</dbReference>
<dbReference type="EMBL" id="JAASUB010000008">
    <property type="protein sequence ID" value="MBC1509835.1"/>
    <property type="molecule type" value="Genomic_DNA"/>
</dbReference>
<proteinExistence type="inferred from homology"/>
<name>A0A7X0X5Y1_9LIST</name>
<comment type="caution">
    <text evidence="8">The sequence shown here is derived from an EMBL/GenBank/DDBJ whole genome shotgun (WGS) entry which is preliminary data.</text>
</comment>
<feature type="domain" description="Sporulation transcription regulator WhiA N-terminal" evidence="6">
    <location>
        <begin position="19"/>
        <end position="103"/>
    </location>
</feature>
<dbReference type="AlphaFoldDB" id="A0A7X0X5Y1"/>
<evidence type="ECO:0000313" key="9">
    <source>
        <dbReference type="EMBL" id="MBC1509835.1"/>
    </source>
</evidence>
<dbReference type="PANTHER" id="PTHR37307:SF1">
    <property type="entry name" value="CELL DIVISION PROTEIN WHIA-RELATED"/>
    <property type="match status" value="1"/>
</dbReference>
<evidence type="ECO:0000313" key="10">
    <source>
        <dbReference type="Proteomes" id="UP000561617"/>
    </source>
</evidence>
<evidence type="ECO:0000256" key="2">
    <source>
        <dbReference type="ARBA" id="ARBA00023125"/>
    </source>
</evidence>
<gene>
    <name evidence="4 8" type="primary">whiA</name>
    <name evidence="8" type="ORF">HCJ38_04355</name>
    <name evidence="9" type="ORF">HCJ59_08040</name>
</gene>
<dbReference type="FunFam" id="3.10.28.10:FF:000002">
    <property type="entry name" value="Probable cell division protein WhiA"/>
    <property type="match status" value="1"/>
</dbReference>
<keyword evidence="2 4" id="KW-0238">DNA-binding</keyword>
<dbReference type="NCBIfam" id="TIGR00647">
    <property type="entry name" value="DNA_bind_WhiA"/>
    <property type="match status" value="1"/>
</dbReference>
<organism evidence="8 10">
    <name type="scientific">Listeria immobilis</name>
    <dbReference type="NCBI Taxonomy" id="2713502"/>
    <lineage>
        <taxon>Bacteria</taxon>
        <taxon>Bacillati</taxon>
        <taxon>Bacillota</taxon>
        <taxon>Bacilli</taxon>
        <taxon>Bacillales</taxon>
        <taxon>Listeriaceae</taxon>
        <taxon>Listeria</taxon>
    </lineage>
</organism>
<dbReference type="Pfam" id="PF14527">
    <property type="entry name" value="LAGLIDADG_WhiA"/>
    <property type="match status" value="1"/>
</dbReference>
<comment type="similarity">
    <text evidence="4">Belongs to the WhiA family.</text>
</comment>
<dbReference type="Pfam" id="PF10298">
    <property type="entry name" value="WhiA_N"/>
    <property type="match status" value="1"/>
</dbReference>
<sequence length="323" mass="36569">MSFASETKKELTHMDVSDSDAKVELAAFIRMNGAISFSNQLVIMDVQTENAAIARRMYQLLKDLYEVPIELLVRRKMKLKKNNVYIVRLKSGTRGILEDLRILEPPMTFTKSIDRGFVKKRSAKRAYLRGAFLASGSVNNPETSSYHLEIFSVYEEHNEAICALLNQFDLNARTLERKNGYITYLKEAEKITEFLSIIGATSALLHFEDVRIMRDMRNSVNRLVNCETANLNKTINAAVRQIDNIKYIQATVGLEALPERLREIAALRIANEDVTLKELGEMLTTGQVSKSGINHRLRKLDQIAERLRSGESPSQVGLKVSNS</sequence>
<evidence type="ECO:0000259" key="6">
    <source>
        <dbReference type="Pfam" id="PF10298"/>
    </source>
</evidence>
<comment type="function">
    <text evidence="4">Involved in cell division and chromosome segregation.</text>
</comment>
<dbReference type="InterPro" id="IPR018478">
    <property type="entry name" value="Sporu_reg_WhiA_N_dom"/>
</dbReference>
<reference evidence="10 11" key="1">
    <citation type="submission" date="2020-03" db="EMBL/GenBank/DDBJ databases">
        <title>Soil Listeria distribution.</title>
        <authorList>
            <person name="Liao J."/>
            <person name="Wiedmann M."/>
        </authorList>
    </citation>
    <scope>NUCLEOTIDE SEQUENCE [LARGE SCALE GENOMIC DNA]</scope>
    <source>
        <strain evidence="9 11">FSL L7-1515</strain>
        <strain evidence="8 10">FSL L7-1554</strain>
    </source>
</reference>
<evidence type="ECO:0000259" key="7">
    <source>
        <dbReference type="Pfam" id="PF14527"/>
    </source>
</evidence>
<dbReference type="InterPro" id="IPR023054">
    <property type="entry name" value="Sporulation_regulator_WhiA_C"/>
</dbReference>
<dbReference type="HAMAP" id="MF_01420">
    <property type="entry name" value="HTH_type_WhiA"/>
    <property type="match status" value="1"/>
</dbReference>
<evidence type="ECO:0000256" key="4">
    <source>
        <dbReference type="HAMAP-Rule" id="MF_01420"/>
    </source>
</evidence>
<dbReference type="InterPro" id="IPR003802">
    <property type="entry name" value="Sporulation_regulator_WhiA"/>
</dbReference>
<dbReference type="RefSeq" id="WP_185345627.1">
    <property type="nucleotide sequence ID" value="NZ_JAASTU010000005.1"/>
</dbReference>
<evidence type="ECO:0000256" key="3">
    <source>
        <dbReference type="ARBA" id="ARBA00023306"/>
    </source>
</evidence>
<dbReference type="Proteomes" id="UP000587800">
    <property type="component" value="Unassembled WGS sequence"/>
</dbReference>
<evidence type="ECO:0000313" key="8">
    <source>
        <dbReference type="EMBL" id="MBC1488243.1"/>
    </source>
</evidence>
<keyword evidence="11" id="KW-1185">Reference proteome</keyword>
<dbReference type="GO" id="GO:0003677">
    <property type="term" value="F:DNA binding"/>
    <property type="evidence" value="ECO:0007669"/>
    <property type="project" value="UniProtKB-UniRule"/>
</dbReference>
<dbReference type="Gene3D" id="3.10.28.10">
    <property type="entry name" value="Homing endonucleases"/>
    <property type="match status" value="1"/>
</dbReference>
<dbReference type="GO" id="GO:0051301">
    <property type="term" value="P:cell division"/>
    <property type="evidence" value="ECO:0007669"/>
    <property type="project" value="UniProtKB-UniRule"/>
</dbReference>
<protein>
    <recommendedName>
        <fullName evidence="4">Probable cell division protein WhiA</fullName>
    </recommendedName>
</protein>
<dbReference type="PANTHER" id="PTHR37307">
    <property type="entry name" value="CELL DIVISION PROTEIN WHIA-RELATED"/>
    <property type="match status" value="1"/>
</dbReference>
<dbReference type="GO" id="GO:0043937">
    <property type="term" value="P:regulation of sporulation"/>
    <property type="evidence" value="ECO:0007669"/>
    <property type="project" value="InterPro"/>
</dbReference>
<evidence type="ECO:0000259" key="5">
    <source>
        <dbReference type="Pfam" id="PF02650"/>
    </source>
</evidence>
<evidence type="ECO:0000256" key="1">
    <source>
        <dbReference type="ARBA" id="ARBA00022618"/>
    </source>
</evidence>
<keyword evidence="3 4" id="KW-0131">Cell cycle</keyword>
<feature type="domain" description="WhiA LAGLIDADG-like" evidence="7">
    <location>
        <begin position="125"/>
        <end position="217"/>
    </location>
</feature>
<keyword evidence="1 4" id="KW-0132">Cell division</keyword>
<accession>A0A7X0X5Y1</accession>
<dbReference type="SUPFAM" id="SSF55608">
    <property type="entry name" value="Homing endonucleases"/>
    <property type="match status" value="1"/>
</dbReference>
<feature type="domain" description="Sporulation regulator WhiA C-terminal" evidence="5">
    <location>
        <begin position="220"/>
        <end position="304"/>
    </location>
</feature>